<proteinExistence type="predicted"/>
<evidence type="ECO:0000256" key="4">
    <source>
        <dbReference type="ARBA" id="ARBA00023136"/>
    </source>
</evidence>
<feature type="transmembrane region" description="Helical" evidence="6">
    <location>
        <begin position="496"/>
        <end position="514"/>
    </location>
</feature>
<dbReference type="OrthoDB" id="5215911at2759"/>
<evidence type="ECO:0000313" key="8">
    <source>
        <dbReference type="Proteomes" id="UP000324241"/>
    </source>
</evidence>
<dbReference type="VEuPathDB" id="FungiDB:EYZ11_006664"/>
<comment type="subcellular location">
    <subcellularLocation>
        <location evidence="1">Membrane</location>
        <topology evidence="1">Multi-pass membrane protein</topology>
    </subcellularLocation>
</comment>
<feature type="transmembrane region" description="Helical" evidence="6">
    <location>
        <begin position="526"/>
        <end position="547"/>
    </location>
</feature>
<feature type="transmembrane region" description="Helical" evidence="6">
    <location>
        <begin position="186"/>
        <end position="208"/>
    </location>
</feature>
<evidence type="ECO:0000256" key="1">
    <source>
        <dbReference type="ARBA" id="ARBA00004141"/>
    </source>
</evidence>
<dbReference type="InterPro" id="IPR036259">
    <property type="entry name" value="MFS_trans_sf"/>
</dbReference>
<feature type="transmembrane region" description="Helical" evidence="6">
    <location>
        <begin position="353"/>
        <end position="375"/>
    </location>
</feature>
<feature type="transmembrane region" description="Helical" evidence="6">
    <location>
        <begin position="57"/>
        <end position="81"/>
    </location>
</feature>
<evidence type="ECO:0000256" key="3">
    <source>
        <dbReference type="ARBA" id="ARBA00022989"/>
    </source>
</evidence>
<feature type="transmembrane region" description="Helical" evidence="6">
    <location>
        <begin position="456"/>
        <end position="484"/>
    </location>
</feature>
<dbReference type="RefSeq" id="XP_033421624.1">
    <property type="nucleotide sequence ID" value="XM_033575769.1"/>
</dbReference>
<feature type="transmembrane region" description="Helical" evidence="6">
    <location>
        <begin position="431"/>
        <end position="450"/>
    </location>
</feature>
<keyword evidence="4 6" id="KW-0472">Membrane</keyword>
<evidence type="ECO:0000256" key="5">
    <source>
        <dbReference type="SAM" id="MobiDB-lite"/>
    </source>
</evidence>
<dbReference type="VEuPathDB" id="FungiDB:EYZ11_006665"/>
<feature type="transmembrane region" description="Helical" evidence="6">
    <location>
        <begin position="125"/>
        <end position="143"/>
    </location>
</feature>
<dbReference type="EMBL" id="QUQM01000008">
    <property type="protein sequence ID" value="KAA8642262.1"/>
    <property type="molecule type" value="Genomic_DNA"/>
</dbReference>
<evidence type="ECO:0000256" key="2">
    <source>
        <dbReference type="ARBA" id="ARBA00022692"/>
    </source>
</evidence>
<feature type="region of interest" description="Disordered" evidence="5">
    <location>
        <begin position="242"/>
        <end position="268"/>
    </location>
</feature>
<protein>
    <recommendedName>
        <fullName evidence="9">Major facilitator superfamily (MFS) profile domain-containing protein</fullName>
    </recommendedName>
</protein>
<feature type="transmembrane region" description="Helical" evidence="6">
    <location>
        <begin position="312"/>
        <end position="333"/>
    </location>
</feature>
<organism evidence="7 8">
    <name type="scientific">Aspergillus tanneri</name>
    <dbReference type="NCBI Taxonomy" id="1220188"/>
    <lineage>
        <taxon>Eukaryota</taxon>
        <taxon>Fungi</taxon>
        <taxon>Dikarya</taxon>
        <taxon>Ascomycota</taxon>
        <taxon>Pezizomycotina</taxon>
        <taxon>Eurotiomycetes</taxon>
        <taxon>Eurotiomycetidae</taxon>
        <taxon>Eurotiales</taxon>
        <taxon>Aspergillaceae</taxon>
        <taxon>Aspergillus</taxon>
        <taxon>Aspergillus subgen. Circumdati</taxon>
    </lineage>
</organism>
<gene>
    <name evidence="7" type="ORF">ATNIH1004_011203</name>
</gene>
<name>A0A5M9M5F1_9EURO</name>
<dbReference type="Pfam" id="PF07690">
    <property type="entry name" value="MFS_1"/>
    <property type="match status" value="1"/>
</dbReference>
<reference evidence="7 8" key="1">
    <citation type="submission" date="2019-08" db="EMBL/GenBank/DDBJ databases">
        <title>The genome sequence of a newly discovered highly antifungal drug resistant Aspergillus species, Aspergillus tanneri NIH 1004.</title>
        <authorList>
            <person name="Mounaud S."/>
            <person name="Singh I."/>
            <person name="Joardar V."/>
            <person name="Pakala S."/>
            <person name="Pakala S."/>
            <person name="Venepally P."/>
            <person name="Chung J.K."/>
            <person name="Losada L."/>
            <person name="Nierman W.C."/>
        </authorList>
    </citation>
    <scope>NUCLEOTIDE SEQUENCE [LARGE SCALE GENOMIC DNA]</scope>
    <source>
        <strain evidence="7 8">NIH1004</strain>
    </source>
</reference>
<feature type="transmembrane region" description="Helical" evidence="6">
    <location>
        <begin position="101"/>
        <end position="118"/>
    </location>
</feature>
<dbReference type="Gene3D" id="1.20.1250.20">
    <property type="entry name" value="MFS general substrate transporter like domains"/>
    <property type="match status" value="1"/>
</dbReference>
<dbReference type="FunFam" id="1.20.1250.20:FF:000319">
    <property type="entry name" value="MFS transporter, putative"/>
    <property type="match status" value="1"/>
</dbReference>
<dbReference type="GO" id="GO:0022857">
    <property type="term" value="F:transmembrane transporter activity"/>
    <property type="evidence" value="ECO:0007669"/>
    <property type="project" value="InterPro"/>
</dbReference>
<dbReference type="GeneID" id="54333904"/>
<comment type="caution">
    <text evidence="7">The sequence shown here is derived from an EMBL/GenBank/DDBJ whole genome shotgun (WGS) entry which is preliminary data.</text>
</comment>
<dbReference type="GO" id="GO:0005886">
    <property type="term" value="C:plasma membrane"/>
    <property type="evidence" value="ECO:0007669"/>
    <property type="project" value="TreeGrafter"/>
</dbReference>
<dbReference type="AlphaFoldDB" id="A0A5M9M5F1"/>
<feature type="transmembrane region" description="Helical" evidence="6">
    <location>
        <begin position="149"/>
        <end position="166"/>
    </location>
</feature>
<keyword evidence="2 6" id="KW-0812">Transmembrane</keyword>
<dbReference type="InterPro" id="IPR011701">
    <property type="entry name" value="MFS"/>
</dbReference>
<sequence length="572" mass="64022">MAGNVDQNAIPGTFTLVDLEHVIASRHLDRGDSDIVLVPQPSDDPDDPLNWSPRRKLLSTICISVYTLFMGIACSVVYSVLVPLSEATGVSVNILNEGTGYLFLLAGWGLLFWQPFALQYGKRLTYIFSMIGAACALIWGPYITNNGQWIGRSILAGFFTAPVEALPEVTVTDVYFTHERGTYMGLYAFFLAGSNYFAPVICGFIAEYHGWQWVFYWPAIFCACAAVFLFFFMEETNYSRETAHSTTPDTPVEASAATYKHGDPEKSLSADNVPRDETACAVVYSKKTYIQKLSLWGPRQARNNMLRRLYHALYYLSWPVVFYAGFSYGSYLVWFNVLNGTASIILSSAPYNFGSAMVGLSYVACCIGVALGCVIQSIHGQNSQCFDTYIRTTCLQAIDSSRSIFTGRFSDWLTIRLARRNNGVMEAEQRLWPFTVCLIAVPGSLILWGVGAAHHIHWFGLLFAMCVLAMANTCGITLSVNYLVDSYRELSGEAMSSIILVRNTMSFAIGYGITPWIKDLRYQNCFISAAFIGMTCSAVFLVMIRWGKMFRTRSREKYWRLVLENLEKGMSH</sequence>
<dbReference type="PANTHER" id="PTHR23502">
    <property type="entry name" value="MAJOR FACILITATOR SUPERFAMILY"/>
    <property type="match status" value="1"/>
</dbReference>
<keyword evidence="3 6" id="KW-1133">Transmembrane helix</keyword>
<evidence type="ECO:0000256" key="6">
    <source>
        <dbReference type="SAM" id="Phobius"/>
    </source>
</evidence>
<accession>A0A5M9M5F1</accession>
<dbReference type="SUPFAM" id="SSF103473">
    <property type="entry name" value="MFS general substrate transporter"/>
    <property type="match status" value="1"/>
</dbReference>
<evidence type="ECO:0000313" key="7">
    <source>
        <dbReference type="EMBL" id="KAA8642262.1"/>
    </source>
</evidence>
<feature type="transmembrane region" description="Helical" evidence="6">
    <location>
        <begin position="214"/>
        <end position="232"/>
    </location>
</feature>
<dbReference type="Proteomes" id="UP000324241">
    <property type="component" value="Unassembled WGS sequence"/>
</dbReference>
<dbReference type="PANTHER" id="PTHR23502:SF30">
    <property type="entry name" value="TRANSPORTER, PUTATIVE (AFU_ORTHOLOGUE AFUA_8G04702)-RELATED"/>
    <property type="match status" value="1"/>
</dbReference>
<evidence type="ECO:0008006" key="9">
    <source>
        <dbReference type="Google" id="ProtNLM"/>
    </source>
</evidence>